<reference evidence="1 2" key="1">
    <citation type="submission" date="2020-09" db="EMBL/GenBank/DDBJ databases">
        <title>Parvimonas S3374 sp. nov.</title>
        <authorList>
            <person name="Buhl M."/>
        </authorList>
    </citation>
    <scope>NUCLEOTIDE SEQUENCE [LARGE SCALE GENOMIC DNA]</scope>
    <source>
        <strain evidence="1 2">S3374</strain>
    </source>
</reference>
<dbReference type="EMBL" id="JACVDA010000013">
    <property type="protein sequence ID" value="MBK1468737.1"/>
    <property type="molecule type" value="Genomic_DNA"/>
</dbReference>
<dbReference type="Gene3D" id="1.10.10.1150">
    <property type="entry name" value="Coenzyme PQQ synthesis protein D (PqqD)"/>
    <property type="match status" value="1"/>
</dbReference>
<evidence type="ECO:0000313" key="1">
    <source>
        <dbReference type="EMBL" id="MBK1468737.1"/>
    </source>
</evidence>
<proteinExistence type="predicted"/>
<dbReference type="Proteomes" id="UP000823123">
    <property type="component" value="Unassembled WGS sequence"/>
</dbReference>
<evidence type="ECO:0000313" key="2">
    <source>
        <dbReference type="Proteomes" id="UP000823123"/>
    </source>
</evidence>
<accession>A0ABS1CBE3</accession>
<sequence>MNDIAFIKPQSFLSWQILEDRVIIKNEKDQSYFEFKDTGFEIIRMILCEEVNIRLIVDRISKIYNVDFNVLLSDVEEFLSNLIKDKLVYI</sequence>
<gene>
    <name evidence="1" type="ORF">IBJ83_05330</name>
</gene>
<keyword evidence="2" id="KW-1185">Reference proteome</keyword>
<dbReference type="InterPro" id="IPR008792">
    <property type="entry name" value="PQQD"/>
</dbReference>
<protein>
    <submittedName>
        <fullName evidence="1">PqqD family protein</fullName>
    </submittedName>
</protein>
<organism evidence="1 2">
    <name type="scientific">Parvimonas parva</name>
    <dbReference type="NCBI Taxonomy" id="2769485"/>
    <lineage>
        <taxon>Bacteria</taxon>
        <taxon>Bacillati</taxon>
        <taxon>Bacillota</taxon>
        <taxon>Tissierellia</taxon>
        <taxon>Tissierellales</taxon>
        <taxon>Peptoniphilaceae</taxon>
        <taxon>Parvimonas</taxon>
    </lineage>
</organism>
<comment type="caution">
    <text evidence="1">The sequence shown here is derived from an EMBL/GenBank/DDBJ whole genome shotgun (WGS) entry which is preliminary data.</text>
</comment>
<dbReference type="RefSeq" id="WP_068474864.1">
    <property type="nucleotide sequence ID" value="NZ_JACVDA010000013.1"/>
</dbReference>
<dbReference type="Pfam" id="PF05402">
    <property type="entry name" value="PqqD"/>
    <property type="match status" value="1"/>
</dbReference>
<dbReference type="InterPro" id="IPR041881">
    <property type="entry name" value="PqqD_sf"/>
</dbReference>
<name>A0ABS1CBE3_9FIRM</name>